<reference evidence="1" key="2">
    <citation type="journal article" date="2015" name="Fish Shellfish Immunol.">
        <title>Early steps in the European eel (Anguilla anguilla)-Vibrio vulnificus interaction in the gills: Role of the RtxA13 toxin.</title>
        <authorList>
            <person name="Callol A."/>
            <person name="Pajuelo D."/>
            <person name="Ebbesson L."/>
            <person name="Teles M."/>
            <person name="MacKenzie S."/>
            <person name="Amaro C."/>
        </authorList>
    </citation>
    <scope>NUCLEOTIDE SEQUENCE</scope>
</reference>
<evidence type="ECO:0000313" key="1">
    <source>
        <dbReference type="EMBL" id="JAH16003.1"/>
    </source>
</evidence>
<accession>A0A0E9QIT6</accession>
<dbReference type="EMBL" id="GBXM01092574">
    <property type="protein sequence ID" value="JAH16003.1"/>
    <property type="molecule type" value="Transcribed_RNA"/>
</dbReference>
<sequence>MCFFGFLSLWFYLSWPLCLFPEFCIQFFVHIYPLSFFS</sequence>
<protein>
    <submittedName>
        <fullName evidence="1">Uncharacterized protein</fullName>
    </submittedName>
</protein>
<dbReference type="AlphaFoldDB" id="A0A0E9QIT6"/>
<name>A0A0E9QIT6_ANGAN</name>
<organism evidence="1">
    <name type="scientific">Anguilla anguilla</name>
    <name type="common">European freshwater eel</name>
    <name type="synonym">Muraena anguilla</name>
    <dbReference type="NCBI Taxonomy" id="7936"/>
    <lineage>
        <taxon>Eukaryota</taxon>
        <taxon>Metazoa</taxon>
        <taxon>Chordata</taxon>
        <taxon>Craniata</taxon>
        <taxon>Vertebrata</taxon>
        <taxon>Euteleostomi</taxon>
        <taxon>Actinopterygii</taxon>
        <taxon>Neopterygii</taxon>
        <taxon>Teleostei</taxon>
        <taxon>Anguilliformes</taxon>
        <taxon>Anguillidae</taxon>
        <taxon>Anguilla</taxon>
    </lineage>
</organism>
<proteinExistence type="predicted"/>
<reference evidence="1" key="1">
    <citation type="submission" date="2014-11" db="EMBL/GenBank/DDBJ databases">
        <authorList>
            <person name="Amaro Gonzalez C."/>
        </authorList>
    </citation>
    <scope>NUCLEOTIDE SEQUENCE</scope>
</reference>